<evidence type="ECO:0000313" key="2">
    <source>
        <dbReference type="Proteomes" id="UP000602510"/>
    </source>
</evidence>
<gene>
    <name evidence="1" type="ORF">GN244_ATG12219</name>
</gene>
<proteinExistence type="predicted"/>
<accession>A0A833SZ06</accession>
<reference evidence="1" key="1">
    <citation type="submission" date="2020-04" db="EMBL/GenBank/DDBJ databases">
        <title>Hybrid Assembly of Korean Phytophthora infestans isolates.</title>
        <authorList>
            <person name="Prokchorchik M."/>
            <person name="Lee Y."/>
            <person name="Seo J."/>
            <person name="Cho J.-H."/>
            <person name="Park Y.-E."/>
            <person name="Jang D.-C."/>
            <person name="Im J.-S."/>
            <person name="Choi J.-G."/>
            <person name="Park H.-J."/>
            <person name="Lee G.-B."/>
            <person name="Lee Y.-G."/>
            <person name="Hong S.-Y."/>
            <person name="Cho K."/>
            <person name="Sohn K.H."/>
        </authorList>
    </citation>
    <scope>NUCLEOTIDE SEQUENCE</scope>
    <source>
        <strain evidence="1">KR_1_A1</strain>
    </source>
</reference>
<comment type="caution">
    <text evidence="1">The sequence shown here is derived from an EMBL/GenBank/DDBJ whole genome shotgun (WGS) entry which is preliminary data.</text>
</comment>
<keyword evidence="2" id="KW-1185">Reference proteome</keyword>
<protein>
    <submittedName>
        <fullName evidence="1">Uncharacterized protein</fullName>
    </submittedName>
</protein>
<organism evidence="1 2">
    <name type="scientific">Phytophthora infestans</name>
    <name type="common">Potato late blight agent</name>
    <name type="synonym">Botrytis infestans</name>
    <dbReference type="NCBI Taxonomy" id="4787"/>
    <lineage>
        <taxon>Eukaryota</taxon>
        <taxon>Sar</taxon>
        <taxon>Stramenopiles</taxon>
        <taxon>Oomycota</taxon>
        <taxon>Peronosporomycetes</taxon>
        <taxon>Peronosporales</taxon>
        <taxon>Peronosporaceae</taxon>
        <taxon>Phytophthora</taxon>
    </lineage>
</organism>
<dbReference type="Proteomes" id="UP000602510">
    <property type="component" value="Unassembled WGS sequence"/>
</dbReference>
<evidence type="ECO:0000313" key="1">
    <source>
        <dbReference type="EMBL" id="KAF4035730.1"/>
    </source>
</evidence>
<dbReference type="AlphaFoldDB" id="A0A833SZ06"/>
<name>A0A833SZ06_PHYIN</name>
<sequence>MESAPLRSIRDEQGNGTYLVLDDDVVDAWPGLHISSFGCVPIAITDPRLKLTYDPVGALAARRIELIKSKKPRAGVKLKRGDVKTTLATFTVIHGYVQEFLAPLRKQGVVKIALALPFGWT</sequence>
<dbReference type="EMBL" id="WSZM01000301">
    <property type="protein sequence ID" value="KAF4035730.1"/>
    <property type="molecule type" value="Genomic_DNA"/>
</dbReference>